<reference evidence="13 15" key="1">
    <citation type="submission" date="2020-06" db="EMBL/GenBank/DDBJ databases">
        <title>Anoxygenic phototrophic Chloroflexota member uses a Type I reaction center.</title>
        <authorList>
            <person name="Tsuji J.M."/>
            <person name="Shaw N.A."/>
            <person name="Nagashima S."/>
            <person name="Venkiteswaran J."/>
            <person name="Schiff S.L."/>
            <person name="Hanada S."/>
            <person name="Tank M."/>
            <person name="Neufeld J.D."/>
        </authorList>
    </citation>
    <scope>NUCLEOTIDE SEQUENCE [LARGE SCALE GENOMIC DNA]</scope>
    <source>
        <strain evidence="13">L227-S17</strain>
    </source>
</reference>
<proteinExistence type="inferred from homology"/>
<evidence type="ECO:0000256" key="8">
    <source>
        <dbReference type="ARBA" id="ARBA00023065"/>
    </source>
</evidence>
<keyword evidence="4" id="KW-0050">Antiport</keyword>
<accession>A0A8T7M2K6</accession>
<feature type="domain" description="Cation/H+ exchanger transmembrane" evidence="12">
    <location>
        <begin position="41"/>
        <end position="415"/>
    </location>
</feature>
<gene>
    <name evidence="13" type="ORF">HXX08_11730</name>
    <name evidence="14" type="ORF">OZ401_001689</name>
</gene>
<dbReference type="Gene3D" id="1.20.1530.20">
    <property type="match status" value="1"/>
</dbReference>
<dbReference type="GO" id="GO:0015297">
    <property type="term" value="F:antiporter activity"/>
    <property type="evidence" value="ECO:0007669"/>
    <property type="project" value="UniProtKB-KW"/>
</dbReference>
<feature type="transmembrane region" description="Helical" evidence="11">
    <location>
        <begin position="251"/>
        <end position="270"/>
    </location>
</feature>
<keyword evidence="9 11" id="KW-0472">Membrane</keyword>
<dbReference type="Proteomes" id="UP001431572">
    <property type="component" value="Chromosome 1"/>
</dbReference>
<feature type="transmembrane region" description="Helical" evidence="11">
    <location>
        <begin position="121"/>
        <end position="146"/>
    </location>
</feature>
<dbReference type="EMBL" id="JACATZ010000001">
    <property type="protein sequence ID" value="NWJ46540.1"/>
    <property type="molecule type" value="Genomic_DNA"/>
</dbReference>
<comment type="similarity">
    <text evidence="2">Belongs to the monovalent cation:proton antiporter 2 (CPA2) transporter (TC 2.A.37) family.</text>
</comment>
<evidence type="ECO:0000256" key="10">
    <source>
        <dbReference type="ARBA" id="ARBA00023201"/>
    </source>
</evidence>
<evidence type="ECO:0000256" key="6">
    <source>
        <dbReference type="ARBA" id="ARBA00022989"/>
    </source>
</evidence>
<evidence type="ECO:0000256" key="4">
    <source>
        <dbReference type="ARBA" id="ARBA00022449"/>
    </source>
</evidence>
<evidence type="ECO:0000313" key="14">
    <source>
        <dbReference type="EMBL" id="WJW65909.1"/>
    </source>
</evidence>
<dbReference type="InterPro" id="IPR038770">
    <property type="entry name" value="Na+/solute_symporter_sf"/>
</dbReference>
<feature type="transmembrane region" description="Helical" evidence="11">
    <location>
        <begin position="60"/>
        <end position="79"/>
    </location>
</feature>
<dbReference type="EMBL" id="CP128399">
    <property type="protein sequence ID" value="WJW65909.1"/>
    <property type="molecule type" value="Genomic_DNA"/>
</dbReference>
<feature type="transmembrane region" description="Helical" evidence="11">
    <location>
        <begin position="365"/>
        <end position="387"/>
    </location>
</feature>
<keyword evidence="7" id="KW-0915">Sodium</keyword>
<feature type="transmembrane region" description="Helical" evidence="11">
    <location>
        <begin position="152"/>
        <end position="171"/>
    </location>
</feature>
<dbReference type="PANTHER" id="PTHR43562">
    <property type="entry name" value="NAPA-TYPE SODIUM/HYDROGEN ANTIPORTER"/>
    <property type="match status" value="1"/>
</dbReference>
<evidence type="ECO:0000256" key="7">
    <source>
        <dbReference type="ARBA" id="ARBA00023053"/>
    </source>
</evidence>
<evidence type="ECO:0000256" key="3">
    <source>
        <dbReference type="ARBA" id="ARBA00022448"/>
    </source>
</evidence>
<protein>
    <submittedName>
        <fullName evidence="13">Cation:proton antiporter</fullName>
    </submittedName>
</protein>
<dbReference type="Pfam" id="PF00999">
    <property type="entry name" value="Na_H_Exchanger"/>
    <property type="match status" value="1"/>
</dbReference>
<sequence>MNLVISPVGKLLYTPTAAAASEGMSPVLQFLLVLALVIFAAKAAGYLSTRFGQPAVLGELLAGVILGPSLINLYNLGFIQPENRPYLENTIKIIAELGVIFLMFMAGLETNLSEMFKVGRVAVFSGISGVIFPIAFGILVAMPFGYTFEKSLFIGIILAATSVSISAQTMLELGVLRKREGVALLGAAVFDDVLVVLVLSFYLAMVGGGSGGGALEIIAVILKMAAFFLVTALLGLKVLPWALSRVKKLPISENITATMVVLVLLTAWAAEYLGGVALIVGAFMVGVLAARTRFRHELEEKFRTIIYALLVPVFFVSIGLLVNLGSINGEAWFFAGLVCVAAIVSKIIGCGLGARLTGFNNLSSLRLGVGMVSRGEVGLIVASVGISEGILNQQVYAATVLMVLVTTLFTPFALKLAFRGEKRTDAGIKAAEQVEVSGAN</sequence>
<dbReference type="GO" id="GO:0006814">
    <property type="term" value="P:sodium ion transport"/>
    <property type="evidence" value="ECO:0007669"/>
    <property type="project" value="UniProtKB-KW"/>
</dbReference>
<reference evidence="14" key="2">
    <citation type="journal article" date="2024" name="Nature">
        <title>Anoxygenic phototroph of the Chloroflexota uses a type I reaction centre.</title>
        <authorList>
            <person name="Tsuji J.M."/>
            <person name="Shaw N.A."/>
            <person name="Nagashima S."/>
            <person name="Venkiteswaran J.J."/>
            <person name="Schiff S.L."/>
            <person name="Watanabe T."/>
            <person name="Fukui M."/>
            <person name="Hanada S."/>
            <person name="Tank M."/>
            <person name="Neufeld J.D."/>
        </authorList>
    </citation>
    <scope>NUCLEOTIDE SEQUENCE</scope>
    <source>
        <strain evidence="14">L227-S17</strain>
    </source>
</reference>
<evidence type="ECO:0000313" key="16">
    <source>
        <dbReference type="Proteomes" id="UP001431572"/>
    </source>
</evidence>
<keyword evidence="16" id="KW-1185">Reference proteome</keyword>
<evidence type="ECO:0000256" key="2">
    <source>
        <dbReference type="ARBA" id="ARBA00005551"/>
    </source>
</evidence>
<keyword evidence="8" id="KW-0406">Ion transport</keyword>
<feature type="transmembrane region" description="Helical" evidence="11">
    <location>
        <begin position="276"/>
        <end position="294"/>
    </location>
</feature>
<keyword evidence="5 11" id="KW-0812">Transmembrane</keyword>
<dbReference type="RefSeq" id="WP_341467797.1">
    <property type="nucleotide sequence ID" value="NZ_CP128399.1"/>
</dbReference>
<evidence type="ECO:0000259" key="12">
    <source>
        <dbReference type="Pfam" id="PF00999"/>
    </source>
</evidence>
<dbReference type="GO" id="GO:1902600">
    <property type="term" value="P:proton transmembrane transport"/>
    <property type="evidence" value="ECO:0007669"/>
    <property type="project" value="InterPro"/>
</dbReference>
<evidence type="ECO:0000313" key="15">
    <source>
        <dbReference type="Proteomes" id="UP000521676"/>
    </source>
</evidence>
<keyword evidence="6 11" id="KW-1133">Transmembrane helix</keyword>
<evidence type="ECO:0000313" key="13">
    <source>
        <dbReference type="EMBL" id="NWJ46540.1"/>
    </source>
</evidence>
<organism evidence="13 15">
    <name type="scientific">Candidatus Chlorohelix allophototropha</name>
    <dbReference type="NCBI Taxonomy" id="3003348"/>
    <lineage>
        <taxon>Bacteria</taxon>
        <taxon>Bacillati</taxon>
        <taxon>Chloroflexota</taxon>
        <taxon>Chloroflexia</taxon>
        <taxon>Candidatus Chloroheliales</taxon>
        <taxon>Candidatus Chloroheliaceae</taxon>
        <taxon>Candidatus Chlorohelix</taxon>
    </lineage>
</organism>
<dbReference type="Proteomes" id="UP000521676">
    <property type="component" value="Unassembled WGS sequence"/>
</dbReference>
<feature type="transmembrane region" description="Helical" evidence="11">
    <location>
        <begin position="217"/>
        <end position="239"/>
    </location>
</feature>
<evidence type="ECO:0000256" key="1">
    <source>
        <dbReference type="ARBA" id="ARBA00004141"/>
    </source>
</evidence>
<dbReference type="PANTHER" id="PTHR43562:SF3">
    <property type="entry name" value="SODIUM ION_PROTON EXCHANGER (EUROFUNG)"/>
    <property type="match status" value="1"/>
</dbReference>
<keyword evidence="10" id="KW-0739">Sodium transport</keyword>
<feature type="transmembrane region" description="Helical" evidence="11">
    <location>
        <begin position="393"/>
        <end position="414"/>
    </location>
</feature>
<dbReference type="GO" id="GO:0016020">
    <property type="term" value="C:membrane"/>
    <property type="evidence" value="ECO:0007669"/>
    <property type="project" value="UniProtKB-SubCell"/>
</dbReference>
<dbReference type="AlphaFoldDB" id="A0A8T7M2K6"/>
<name>A0A8T7M2K6_9CHLR</name>
<keyword evidence="3" id="KW-0813">Transport</keyword>
<evidence type="ECO:0000256" key="11">
    <source>
        <dbReference type="SAM" id="Phobius"/>
    </source>
</evidence>
<feature type="transmembrane region" description="Helical" evidence="11">
    <location>
        <begin position="331"/>
        <end position="353"/>
    </location>
</feature>
<comment type="subcellular location">
    <subcellularLocation>
        <location evidence="1">Membrane</location>
        <topology evidence="1">Multi-pass membrane protein</topology>
    </subcellularLocation>
</comment>
<evidence type="ECO:0000256" key="5">
    <source>
        <dbReference type="ARBA" id="ARBA00022692"/>
    </source>
</evidence>
<feature type="transmembrane region" description="Helical" evidence="11">
    <location>
        <begin position="29"/>
        <end position="48"/>
    </location>
</feature>
<feature type="transmembrane region" description="Helical" evidence="11">
    <location>
        <begin position="306"/>
        <end position="325"/>
    </location>
</feature>
<feature type="transmembrane region" description="Helical" evidence="11">
    <location>
        <begin position="91"/>
        <end position="109"/>
    </location>
</feature>
<evidence type="ECO:0000256" key="9">
    <source>
        <dbReference type="ARBA" id="ARBA00023136"/>
    </source>
</evidence>
<dbReference type="InterPro" id="IPR006153">
    <property type="entry name" value="Cation/H_exchanger_TM"/>
</dbReference>
<feature type="transmembrane region" description="Helical" evidence="11">
    <location>
        <begin position="183"/>
        <end position="205"/>
    </location>
</feature>